<feature type="region of interest" description="Disordered" evidence="1">
    <location>
        <begin position="205"/>
        <end position="242"/>
    </location>
</feature>
<evidence type="ECO:0000256" key="1">
    <source>
        <dbReference type="SAM" id="MobiDB-lite"/>
    </source>
</evidence>
<keyword evidence="4" id="KW-1185">Reference proteome</keyword>
<feature type="compositionally biased region" description="Basic residues" evidence="1">
    <location>
        <begin position="83"/>
        <end position="92"/>
    </location>
</feature>
<feature type="transmembrane region" description="Helical" evidence="2">
    <location>
        <begin position="162"/>
        <end position="183"/>
    </location>
</feature>
<evidence type="ECO:0000313" key="4">
    <source>
        <dbReference type="Proteomes" id="UP000001307"/>
    </source>
</evidence>
<dbReference type="InParanoid" id="E4XA20"/>
<keyword evidence="2" id="KW-0472">Membrane</keyword>
<evidence type="ECO:0000256" key="2">
    <source>
        <dbReference type="SAM" id="Phobius"/>
    </source>
</evidence>
<feature type="region of interest" description="Disordered" evidence="1">
    <location>
        <begin position="80"/>
        <end position="141"/>
    </location>
</feature>
<gene>
    <name evidence="3" type="ORF">GSOID_T00004940001</name>
</gene>
<dbReference type="AlphaFoldDB" id="E4XA20"/>
<accession>E4XA20</accession>
<organism evidence="3 4">
    <name type="scientific">Oikopleura dioica</name>
    <name type="common">Tunicate</name>
    <dbReference type="NCBI Taxonomy" id="34765"/>
    <lineage>
        <taxon>Eukaryota</taxon>
        <taxon>Metazoa</taxon>
        <taxon>Chordata</taxon>
        <taxon>Tunicata</taxon>
        <taxon>Appendicularia</taxon>
        <taxon>Copelata</taxon>
        <taxon>Oikopleuridae</taxon>
        <taxon>Oikopleura</taxon>
    </lineage>
</organism>
<protein>
    <submittedName>
        <fullName evidence="3">Uncharacterized protein</fullName>
    </submittedName>
</protein>
<dbReference type="Proteomes" id="UP000001307">
    <property type="component" value="Unassembled WGS sequence"/>
</dbReference>
<sequence>MKIFPLLAFCSANAGEIVKGNDGRVVTRISKYGTYRKNAGKKVAAEVEPTVDYMAMHNPGLAEELAKIMDSANANDADLVAKKNAKPKRKPPRQLLGGAPKAPPKRGPPKRPSGPPKRGPSVNLKSAAGGMSDQERRREEQRIRDEFEKGKADREFQKVKDYAVKGAIGLGVVVALLGVMIFIRNKLEERAKTAKLAEERAAMAAAEKVKPAEKTPADLKALEDQEVAKKAEEREKEKIYDTIDSEDQKKIDELYEKKPINS</sequence>
<dbReference type="EMBL" id="FN653031">
    <property type="protein sequence ID" value="CBY08374.1"/>
    <property type="molecule type" value="Genomic_DNA"/>
</dbReference>
<reference evidence="3 4" key="1">
    <citation type="journal article" date="2010" name="Science">
        <title>Plasticity of animal genome architecture unmasked by rapid evolution of a pelagic tunicate.</title>
        <authorList>
            <person name="Denoeud F."/>
            <person name="Henriet S."/>
            <person name="Mungpakdee S."/>
            <person name="Aury J.M."/>
            <person name="Da Silva C."/>
            <person name="Brinkmann H."/>
            <person name="Mikhaleva J."/>
            <person name="Olsen L.C."/>
            <person name="Jubin C."/>
            <person name="Canestro C."/>
            <person name="Bouquet J.M."/>
            <person name="Danks G."/>
            <person name="Poulain J."/>
            <person name="Campsteijn C."/>
            <person name="Adamski M."/>
            <person name="Cross I."/>
            <person name="Yadetie F."/>
            <person name="Muffato M."/>
            <person name="Louis A."/>
            <person name="Butcher S."/>
            <person name="Tsagkogeorga G."/>
            <person name="Konrad A."/>
            <person name="Singh S."/>
            <person name="Jensen M.F."/>
            <person name="Cong E.H."/>
            <person name="Eikeseth-Otteraa H."/>
            <person name="Noel B."/>
            <person name="Anthouard V."/>
            <person name="Porcel B.M."/>
            <person name="Kachouri-Lafond R."/>
            <person name="Nishino A."/>
            <person name="Ugolini M."/>
            <person name="Chourrout P."/>
            <person name="Nishida H."/>
            <person name="Aasland R."/>
            <person name="Huzurbazar S."/>
            <person name="Westhof E."/>
            <person name="Delsuc F."/>
            <person name="Lehrach H."/>
            <person name="Reinhardt R."/>
            <person name="Weissenbach J."/>
            <person name="Roy S.W."/>
            <person name="Artiguenave F."/>
            <person name="Postlethwait J.H."/>
            <person name="Manak J.R."/>
            <person name="Thompson E.M."/>
            <person name="Jaillon O."/>
            <person name="Du Pasquier L."/>
            <person name="Boudinot P."/>
            <person name="Liberles D.A."/>
            <person name="Volff J.N."/>
            <person name="Philippe H."/>
            <person name="Lenhard B."/>
            <person name="Roest Crollius H."/>
            <person name="Wincker P."/>
            <person name="Chourrout D."/>
        </authorList>
    </citation>
    <scope>NUCLEOTIDE SEQUENCE [LARGE SCALE GENOMIC DNA]</scope>
</reference>
<proteinExistence type="predicted"/>
<name>E4XA20_OIKDI</name>
<evidence type="ECO:0000313" key="3">
    <source>
        <dbReference type="EMBL" id="CBY08374.1"/>
    </source>
</evidence>
<dbReference type="OrthoDB" id="10204070at2759"/>
<keyword evidence="2" id="KW-1133">Transmembrane helix</keyword>
<keyword evidence="2" id="KW-0812">Transmembrane</keyword>